<name>A0ABX1J3Y3_9PSEU</name>
<reference evidence="8 9" key="1">
    <citation type="submission" date="2020-04" db="EMBL/GenBank/DDBJ databases">
        <title>Novel species.</title>
        <authorList>
            <person name="Teo W.F.A."/>
            <person name="Lipun K."/>
            <person name="Srisuk N."/>
            <person name="Duangmal K."/>
        </authorList>
    </citation>
    <scope>NUCLEOTIDE SEQUENCE [LARGE SCALE GENOMIC DNA]</scope>
    <source>
        <strain evidence="8 9">K13G38</strain>
    </source>
</reference>
<evidence type="ECO:0000256" key="3">
    <source>
        <dbReference type="ARBA" id="ARBA00022967"/>
    </source>
</evidence>
<evidence type="ECO:0000256" key="2">
    <source>
        <dbReference type="ARBA" id="ARBA00022692"/>
    </source>
</evidence>
<accession>A0ABX1J3Y3</accession>
<dbReference type="SUPFAM" id="SSF56784">
    <property type="entry name" value="HAD-like"/>
    <property type="match status" value="1"/>
</dbReference>
<dbReference type="SFLD" id="SFLDG00002">
    <property type="entry name" value="C1.7:_P-type_atpase_like"/>
    <property type="match status" value="1"/>
</dbReference>
<evidence type="ECO:0000256" key="1">
    <source>
        <dbReference type="ARBA" id="ARBA00004651"/>
    </source>
</evidence>
<keyword evidence="3" id="KW-1278">Translocase</keyword>
<dbReference type="NCBIfam" id="TIGR01494">
    <property type="entry name" value="ATPase_P-type"/>
    <property type="match status" value="2"/>
</dbReference>
<dbReference type="Gene3D" id="2.70.150.10">
    <property type="entry name" value="Calcium-transporting ATPase, cytoplasmic transduction domain A"/>
    <property type="match status" value="1"/>
</dbReference>
<dbReference type="InterPro" id="IPR001757">
    <property type="entry name" value="P_typ_ATPase"/>
</dbReference>
<feature type="transmembrane region" description="Helical" evidence="6">
    <location>
        <begin position="598"/>
        <end position="620"/>
    </location>
</feature>
<gene>
    <name evidence="8" type="ORF">HFP15_15720</name>
</gene>
<evidence type="ECO:0000256" key="5">
    <source>
        <dbReference type="ARBA" id="ARBA00023136"/>
    </source>
</evidence>
<dbReference type="PRINTS" id="PR00120">
    <property type="entry name" value="HATPASE"/>
</dbReference>
<keyword evidence="4 6" id="KW-1133">Transmembrane helix</keyword>
<dbReference type="Gene3D" id="3.40.1110.10">
    <property type="entry name" value="Calcium-transporting ATPase, cytoplasmic domain N"/>
    <property type="match status" value="1"/>
</dbReference>
<evidence type="ECO:0000256" key="4">
    <source>
        <dbReference type="ARBA" id="ARBA00022989"/>
    </source>
</evidence>
<keyword evidence="2 6" id="KW-0812">Transmembrane</keyword>
<sequence>MGLSSARAGALLAELGPNTVPQERQNLVARLAGTVWAPVPWMLEGTIVLELVLGKWLDAAIVAAVLIFNAALGFVQQGRAAAALELLRARLAVFARVCRDGVWQQLPAAELVDGDLVHVRVGDLAPADLRIDSGTVLVDQSSLTGESVPVECGTGERVYAGATITRGEATGSVTATGTRTYFGRTAELVRTAGTSDHASHVVLRMVRVFIVIDLLLAGAATTYLALGGAAAEEIVSFAVVLLLASVPVALPAAFALAGALGAQHLARRGILTARLPSVTDAAEMDVLCVDKTGTITRNRLTVSAIAAAGGTGEDDVLRLAAAACDEATQDPIDLAILHAGADRGVHIGQRETFVPFDPTTKRSEATLVTGTRVAKGAPQVIAALAGQVPGAEVDRLAAGGARVLAVAVAEPGGDWRQAGLIALADPPRPEAAGLIDELGRLGVRVVMITGDNAATAAAVATEVGITGPVVRAGALAGTGGTPAGAGVVAEVLPADKHRVVRRLQEAGHTVGMTGDGVNDAPALRQADVGIAVAGAGDVAKSAAGIVLTREGLGDIVELVRESRRIHQRSLTYALNVSVKKLEVPILLTLGVFAWRQFVFTPLLMALLLLGNDVVSMAITTDRTDYARRPDRWAVRNVIAGAGVVAAPLLAASAGLLWFTRDVWPHLDPGQLRTLAYLTLLTSSQITIYLVRTRRHAWTSRPSTPLWLATAANLTVALVLALTGTLMAPLPPGIALLVLAILLAGASVADLVKIPAFQALALHRLWRTPPPR</sequence>
<dbReference type="Proteomes" id="UP000715441">
    <property type="component" value="Unassembled WGS sequence"/>
</dbReference>
<feature type="domain" description="P-type ATPase A" evidence="7">
    <location>
        <begin position="95"/>
        <end position="189"/>
    </location>
</feature>
<dbReference type="InterPro" id="IPR008250">
    <property type="entry name" value="ATPase_P-typ_transduc_dom_A_sf"/>
</dbReference>
<feature type="transmembrane region" description="Helical" evidence="6">
    <location>
        <begin position="632"/>
        <end position="658"/>
    </location>
</feature>
<feature type="transmembrane region" description="Helical" evidence="6">
    <location>
        <begin position="733"/>
        <end position="751"/>
    </location>
</feature>
<dbReference type="PRINTS" id="PR00119">
    <property type="entry name" value="CATATPASE"/>
</dbReference>
<keyword evidence="9" id="KW-1185">Reference proteome</keyword>
<dbReference type="InterPro" id="IPR044492">
    <property type="entry name" value="P_typ_ATPase_HD_dom"/>
</dbReference>
<dbReference type="Pfam" id="PF00702">
    <property type="entry name" value="Hydrolase"/>
    <property type="match status" value="1"/>
</dbReference>
<feature type="transmembrane region" description="Helical" evidence="6">
    <location>
        <begin position="703"/>
        <end position="727"/>
    </location>
</feature>
<dbReference type="SFLD" id="SFLDF00027">
    <property type="entry name" value="p-type_atpase"/>
    <property type="match status" value="1"/>
</dbReference>
<dbReference type="InterPro" id="IPR018303">
    <property type="entry name" value="ATPase_P-typ_P_site"/>
</dbReference>
<comment type="caution">
    <text evidence="8">The sequence shown here is derived from an EMBL/GenBank/DDBJ whole genome shotgun (WGS) entry which is preliminary data.</text>
</comment>
<evidence type="ECO:0000259" key="7">
    <source>
        <dbReference type="Pfam" id="PF00122"/>
    </source>
</evidence>
<dbReference type="SUPFAM" id="SSF81665">
    <property type="entry name" value="Calcium ATPase, transmembrane domain M"/>
    <property type="match status" value="1"/>
</dbReference>
<dbReference type="EMBL" id="JAAXLS010000009">
    <property type="protein sequence ID" value="NKQ54334.1"/>
    <property type="molecule type" value="Genomic_DNA"/>
</dbReference>
<comment type="subcellular location">
    <subcellularLocation>
        <location evidence="1">Cell membrane</location>
        <topology evidence="1">Multi-pass membrane protein</topology>
    </subcellularLocation>
</comment>
<protein>
    <submittedName>
        <fullName evidence="8">HAD-IC family P-type ATPase</fullName>
    </submittedName>
</protein>
<evidence type="ECO:0000256" key="6">
    <source>
        <dbReference type="SAM" id="Phobius"/>
    </source>
</evidence>
<dbReference type="InterPro" id="IPR059000">
    <property type="entry name" value="ATPase_P-type_domA"/>
</dbReference>
<dbReference type="Gene3D" id="1.20.1110.10">
    <property type="entry name" value="Calcium-transporting ATPase, transmembrane domain"/>
    <property type="match status" value="1"/>
</dbReference>
<dbReference type="InterPro" id="IPR023298">
    <property type="entry name" value="ATPase_P-typ_TM_dom_sf"/>
</dbReference>
<dbReference type="SUPFAM" id="SSF81653">
    <property type="entry name" value="Calcium ATPase, transduction domain A"/>
    <property type="match status" value="1"/>
</dbReference>
<dbReference type="Pfam" id="PF00122">
    <property type="entry name" value="E1-E2_ATPase"/>
    <property type="match status" value="1"/>
</dbReference>
<dbReference type="InterPro" id="IPR036412">
    <property type="entry name" value="HAD-like_sf"/>
</dbReference>
<proteinExistence type="predicted"/>
<feature type="transmembrane region" description="Helical" evidence="6">
    <location>
        <begin position="237"/>
        <end position="260"/>
    </location>
</feature>
<dbReference type="PANTHER" id="PTHR42861">
    <property type="entry name" value="CALCIUM-TRANSPORTING ATPASE"/>
    <property type="match status" value="1"/>
</dbReference>
<feature type="transmembrane region" description="Helical" evidence="6">
    <location>
        <begin position="208"/>
        <end position="231"/>
    </location>
</feature>
<feature type="transmembrane region" description="Helical" evidence="6">
    <location>
        <begin position="673"/>
        <end position="691"/>
    </location>
</feature>
<dbReference type="InterPro" id="IPR023299">
    <property type="entry name" value="ATPase_P-typ_cyto_dom_N"/>
</dbReference>
<evidence type="ECO:0000313" key="8">
    <source>
        <dbReference type="EMBL" id="NKQ54334.1"/>
    </source>
</evidence>
<dbReference type="InterPro" id="IPR023214">
    <property type="entry name" value="HAD_sf"/>
</dbReference>
<organism evidence="8 9">
    <name type="scientific">Amycolatopsis acididurans</name>
    <dbReference type="NCBI Taxonomy" id="2724524"/>
    <lineage>
        <taxon>Bacteria</taxon>
        <taxon>Bacillati</taxon>
        <taxon>Actinomycetota</taxon>
        <taxon>Actinomycetes</taxon>
        <taxon>Pseudonocardiales</taxon>
        <taxon>Pseudonocardiaceae</taxon>
        <taxon>Amycolatopsis</taxon>
    </lineage>
</organism>
<evidence type="ECO:0000313" key="9">
    <source>
        <dbReference type="Proteomes" id="UP000715441"/>
    </source>
</evidence>
<dbReference type="Gene3D" id="3.40.50.1000">
    <property type="entry name" value="HAD superfamily/HAD-like"/>
    <property type="match status" value="1"/>
</dbReference>
<keyword evidence="5 6" id="KW-0472">Membrane</keyword>
<dbReference type="SFLD" id="SFLDS00003">
    <property type="entry name" value="Haloacid_Dehalogenase"/>
    <property type="match status" value="1"/>
</dbReference>
<dbReference type="PROSITE" id="PS00154">
    <property type="entry name" value="ATPASE_E1_E2"/>
    <property type="match status" value="1"/>
</dbReference>